<evidence type="ECO:0000256" key="3">
    <source>
        <dbReference type="ARBA" id="ARBA00012054"/>
    </source>
</evidence>
<dbReference type="EC" id="2.7.1.12" evidence="3 9"/>
<dbReference type="Gene3D" id="3.40.50.300">
    <property type="entry name" value="P-loop containing nucleotide triphosphate hydrolases"/>
    <property type="match status" value="1"/>
</dbReference>
<evidence type="ECO:0000256" key="1">
    <source>
        <dbReference type="ARBA" id="ARBA00004761"/>
    </source>
</evidence>
<dbReference type="PANTHER" id="PTHR43442:SF3">
    <property type="entry name" value="GLUCONOKINASE-RELATED"/>
    <property type="match status" value="1"/>
</dbReference>
<comment type="pathway">
    <text evidence="1">Carbohydrate acid metabolism.</text>
</comment>
<dbReference type="GO" id="GO:0005524">
    <property type="term" value="F:ATP binding"/>
    <property type="evidence" value="ECO:0007669"/>
    <property type="project" value="UniProtKB-KW"/>
</dbReference>
<evidence type="ECO:0000256" key="5">
    <source>
        <dbReference type="ARBA" id="ARBA00022741"/>
    </source>
</evidence>
<dbReference type="Pfam" id="PF01202">
    <property type="entry name" value="SKI"/>
    <property type="match status" value="1"/>
</dbReference>
<dbReference type="SUPFAM" id="SSF52540">
    <property type="entry name" value="P-loop containing nucleoside triphosphate hydrolases"/>
    <property type="match status" value="1"/>
</dbReference>
<keyword evidence="6 9" id="KW-0418">Kinase</keyword>
<dbReference type="InterPro" id="IPR027417">
    <property type="entry name" value="P-loop_NTPase"/>
</dbReference>
<name>A0AAE9XRB6_9PROT</name>
<organism evidence="10 11">
    <name type="scientific">Gimibacter soli</name>
    <dbReference type="NCBI Taxonomy" id="3024400"/>
    <lineage>
        <taxon>Bacteria</taxon>
        <taxon>Pseudomonadati</taxon>
        <taxon>Pseudomonadota</taxon>
        <taxon>Alphaproteobacteria</taxon>
        <taxon>Kordiimonadales</taxon>
        <taxon>Temperatibacteraceae</taxon>
        <taxon>Gimibacter</taxon>
    </lineage>
</organism>
<dbReference type="KEGG" id="gso:PH603_13150"/>
<evidence type="ECO:0000256" key="2">
    <source>
        <dbReference type="ARBA" id="ARBA00008420"/>
    </source>
</evidence>
<evidence type="ECO:0000256" key="8">
    <source>
        <dbReference type="ARBA" id="ARBA00048090"/>
    </source>
</evidence>
<sequence>MAVSVVVIGVCGSGKSTLGKGLARALRLNFVEGDDLHPQSNLEKMSSGQPLNDEDRFGFLSNVGFVLSEHKKAGVVVSCSALKKKYRNLLRLHDESVVFVLAELEESVLRERLMRRKGHFMSEKMLDSQLEIFERPTEDESVIFVDGHLGPDDQVRDILAKLAYDRSRCNADLNGPEI</sequence>
<dbReference type="AlphaFoldDB" id="A0AAE9XRB6"/>
<dbReference type="GO" id="GO:0046316">
    <property type="term" value="F:gluconokinase activity"/>
    <property type="evidence" value="ECO:0007669"/>
    <property type="project" value="UniProtKB-EC"/>
</dbReference>
<dbReference type="RefSeq" id="WP_289502997.1">
    <property type="nucleotide sequence ID" value="NZ_CP116805.1"/>
</dbReference>
<comment type="similarity">
    <text evidence="2 9">Belongs to the gluconokinase GntK/GntV family.</text>
</comment>
<accession>A0AAE9XRB6</accession>
<dbReference type="InterPro" id="IPR006001">
    <property type="entry name" value="Therm_gnt_kin"/>
</dbReference>
<gene>
    <name evidence="10" type="ORF">PH603_13150</name>
</gene>
<evidence type="ECO:0000313" key="11">
    <source>
        <dbReference type="Proteomes" id="UP001217500"/>
    </source>
</evidence>
<proteinExistence type="inferred from homology"/>
<comment type="catalytic activity">
    <reaction evidence="8 9">
        <text>D-gluconate + ATP = 6-phospho-D-gluconate + ADP + H(+)</text>
        <dbReference type="Rhea" id="RHEA:19433"/>
        <dbReference type="ChEBI" id="CHEBI:15378"/>
        <dbReference type="ChEBI" id="CHEBI:18391"/>
        <dbReference type="ChEBI" id="CHEBI:30616"/>
        <dbReference type="ChEBI" id="CHEBI:58759"/>
        <dbReference type="ChEBI" id="CHEBI:456216"/>
        <dbReference type="EC" id="2.7.1.12"/>
    </reaction>
</comment>
<dbReference type="InterPro" id="IPR031322">
    <property type="entry name" value="Shikimate/glucono_kinase"/>
</dbReference>
<evidence type="ECO:0000313" key="10">
    <source>
        <dbReference type="EMBL" id="WCL53485.1"/>
    </source>
</evidence>
<dbReference type="CDD" id="cd02021">
    <property type="entry name" value="GntK"/>
    <property type="match status" value="1"/>
</dbReference>
<keyword evidence="11" id="KW-1185">Reference proteome</keyword>
<evidence type="ECO:0000256" key="7">
    <source>
        <dbReference type="ARBA" id="ARBA00022840"/>
    </source>
</evidence>
<reference evidence="10" key="1">
    <citation type="submission" date="2023-01" db="EMBL/GenBank/DDBJ databases">
        <title>The genome sequence of Kordiimonadaceae bacterium 6D33.</title>
        <authorList>
            <person name="Liu Y."/>
        </authorList>
    </citation>
    <scope>NUCLEOTIDE SEQUENCE</scope>
    <source>
        <strain evidence="10">6D33</strain>
    </source>
</reference>
<evidence type="ECO:0000256" key="9">
    <source>
        <dbReference type="RuleBase" id="RU363066"/>
    </source>
</evidence>
<evidence type="ECO:0000256" key="4">
    <source>
        <dbReference type="ARBA" id="ARBA00022679"/>
    </source>
</evidence>
<dbReference type="GO" id="GO:0005737">
    <property type="term" value="C:cytoplasm"/>
    <property type="evidence" value="ECO:0007669"/>
    <property type="project" value="TreeGrafter"/>
</dbReference>
<keyword evidence="7 9" id="KW-0067">ATP-binding</keyword>
<evidence type="ECO:0000256" key="6">
    <source>
        <dbReference type="ARBA" id="ARBA00022777"/>
    </source>
</evidence>
<dbReference type="NCBIfam" id="TIGR01313">
    <property type="entry name" value="therm_gnt_kin"/>
    <property type="match status" value="1"/>
</dbReference>
<protein>
    <recommendedName>
        <fullName evidence="3 9">Gluconokinase</fullName>
        <ecNumber evidence="3 9">2.7.1.12</ecNumber>
    </recommendedName>
</protein>
<keyword evidence="5 9" id="KW-0547">Nucleotide-binding</keyword>
<dbReference type="GO" id="GO:0005975">
    <property type="term" value="P:carbohydrate metabolic process"/>
    <property type="evidence" value="ECO:0007669"/>
    <property type="project" value="InterPro"/>
</dbReference>
<keyword evidence="4 9" id="KW-0808">Transferase</keyword>
<dbReference type="Proteomes" id="UP001217500">
    <property type="component" value="Chromosome"/>
</dbReference>
<dbReference type="PANTHER" id="PTHR43442">
    <property type="entry name" value="GLUCONOKINASE-RELATED"/>
    <property type="match status" value="1"/>
</dbReference>
<dbReference type="EMBL" id="CP116805">
    <property type="protein sequence ID" value="WCL53485.1"/>
    <property type="molecule type" value="Genomic_DNA"/>
</dbReference>